<evidence type="ECO:0000313" key="2">
    <source>
        <dbReference type="Proteomes" id="UP000715095"/>
    </source>
</evidence>
<sequence>MSRTTQHFAKRLSQRGIRTRAVDVVRRFGCKEGDRVILNAQACRIASEALAKLKRDIDEIGQRGGYVAVEADDALITAYRLNSFRF</sequence>
<dbReference type="Proteomes" id="UP000715095">
    <property type="component" value="Unassembled WGS sequence"/>
</dbReference>
<organism evidence="1 2">
    <name type="scientific">Sutterella massiliensis</name>
    <dbReference type="NCBI Taxonomy" id="1816689"/>
    <lineage>
        <taxon>Bacteria</taxon>
        <taxon>Pseudomonadati</taxon>
        <taxon>Pseudomonadota</taxon>
        <taxon>Betaproteobacteria</taxon>
        <taxon>Burkholderiales</taxon>
        <taxon>Sutterellaceae</taxon>
        <taxon>Sutterella</taxon>
    </lineage>
</organism>
<evidence type="ECO:0000313" key="1">
    <source>
        <dbReference type="EMBL" id="MBM6705171.1"/>
    </source>
</evidence>
<dbReference type="EMBL" id="JACJJC010000170">
    <property type="protein sequence ID" value="MBM6705171.1"/>
    <property type="molecule type" value="Genomic_DNA"/>
</dbReference>
<evidence type="ECO:0008006" key="3">
    <source>
        <dbReference type="Google" id="ProtNLM"/>
    </source>
</evidence>
<gene>
    <name evidence="1" type="ORF">H6A60_11915</name>
</gene>
<keyword evidence="2" id="KW-1185">Reference proteome</keyword>
<reference evidence="1 2" key="1">
    <citation type="journal article" date="2021" name="Sci. Rep.">
        <title>The distribution of antibiotic resistance genes in chicken gut microbiota commensals.</title>
        <authorList>
            <person name="Juricova H."/>
            <person name="Matiasovicova J."/>
            <person name="Kubasova T."/>
            <person name="Cejkova D."/>
            <person name="Rychlik I."/>
        </authorList>
    </citation>
    <scope>NUCLEOTIDE SEQUENCE [LARGE SCALE GENOMIC DNA]</scope>
    <source>
        <strain evidence="1 2">An829</strain>
    </source>
</reference>
<name>A0ABS2DUY8_9BURK</name>
<protein>
    <recommendedName>
        <fullName evidence="3">DUF4258 domain-containing protein</fullName>
    </recommendedName>
</protein>
<dbReference type="RefSeq" id="WP_205104928.1">
    <property type="nucleotide sequence ID" value="NZ_JACJJC010000170.1"/>
</dbReference>
<comment type="caution">
    <text evidence="1">The sequence shown here is derived from an EMBL/GenBank/DDBJ whole genome shotgun (WGS) entry which is preliminary data.</text>
</comment>
<accession>A0ABS2DUY8</accession>
<proteinExistence type="predicted"/>